<comment type="caution">
    <text evidence="2">The sequence shown here is derived from an EMBL/GenBank/DDBJ whole genome shotgun (WGS) entry which is preliminary data.</text>
</comment>
<protein>
    <submittedName>
        <fullName evidence="2">Uncharacterized protein</fullName>
    </submittedName>
</protein>
<dbReference type="EMBL" id="VSRR010062280">
    <property type="protein sequence ID" value="MPC83347.1"/>
    <property type="molecule type" value="Genomic_DNA"/>
</dbReference>
<gene>
    <name evidence="2" type="ORF">E2C01_078055</name>
</gene>
<evidence type="ECO:0000256" key="1">
    <source>
        <dbReference type="SAM" id="MobiDB-lite"/>
    </source>
</evidence>
<accession>A0A5B7IP05</accession>
<keyword evidence="3" id="KW-1185">Reference proteome</keyword>
<name>A0A5B7IP05_PORTR</name>
<evidence type="ECO:0000313" key="3">
    <source>
        <dbReference type="Proteomes" id="UP000324222"/>
    </source>
</evidence>
<feature type="compositionally biased region" description="Polar residues" evidence="1">
    <location>
        <begin position="1"/>
        <end position="13"/>
    </location>
</feature>
<feature type="region of interest" description="Disordered" evidence="1">
    <location>
        <begin position="1"/>
        <end position="47"/>
    </location>
</feature>
<dbReference type="AlphaFoldDB" id="A0A5B7IP05"/>
<organism evidence="2 3">
    <name type="scientific">Portunus trituberculatus</name>
    <name type="common">Swimming crab</name>
    <name type="synonym">Neptunus trituberculatus</name>
    <dbReference type="NCBI Taxonomy" id="210409"/>
    <lineage>
        <taxon>Eukaryota</taxon>
        <taxon>Metazoa</taxon>
        <taxon>Ecdysozoa</taxon>
        <taxon>Arthropoda</taxon>
        <taxon>Crustacea</taxon>
        <taxon>Multicrustacea</taxon>
        <taxon>Malacostraca</taxon>
        <taxon>Eumalacostraca</taxon>
        <taxon>Eucarida</taxon>
        <taxon>Decapoda</taxon>
        <taxon>Pleocyemata</taxon>
        <taxon>Brachyura</taxon>
        <taxon>Eubrachyura</taxon>
        <taxon>Portunoidea</taxon>
        <taxon>Portunidae</taxon>
        <taxon>Portuninae</taxon>
        <taxon>Portunus</taxon>
    </lineage>
</organism>
<reference evidence="2 3" key="1">
    <citation type="submission" date="2019-05" db="EMBL/GenBank/DDBJ databases">
        <title>Another draft genome of Portunus trituberculatus and its Hox gene families provides insights of decapod evolution.</title>
        <authorList>
            <person name="Jeong J.-H."/>
            <person name="Song I."/>
            <person name="Kim S."/>
            <person name="Choi T."/>
            <person name="Kim D."/>
            <person name="Ryu S."/>
            <person name="Kim W."/>
        </authorList>
    </citation>
    <scope>NUCLEOTIDE SEQUENCE [LARGE SCALE GENOMIC DNA]</scope>
    <source>
        <tissue evidence="2">Muscle</tissue>
    </source>
</reference>
<evidence type="ECO:0000313" key="2">
    <source>
        <dbReference type="EMBL" id="MPC83347.1"/>
    </source>
</evidence>
<sequence length="47" mass="5096">MTTQNTGETNHINAAQDHPHPDPPTTPSSGDLGDEKRATTITQQQQQ</sequence>
<dbReference type="Proteomes" id="UP000324222">
    <property type="component" value="Unassembled WGS sequence"/>
</dbReference>
<proteinExistence type="predicted"/>